<gene>
    <name evidence="3" type="ORF">BCR34DRAFT_362196</name>
</gene>
<evidence type="ECO:0000256" key="1">
    <source>
        <dbReference type="SAM" id="Phobius"/>
    </source>
</evidence>
<reference evidence="3 4" key="1">
    <citation type="submission" date="2016-07" db="EMBL/GenBank/DDBJ databases">
        <title>Pervasive Adenine N6-methylation of Active Genes in Fungi.</title>
        <authorList>
            <consortium name="DOE Joint Genome Institute"/>
            <person name="Mondo S.J."/>
            <person name="Dannebaum R.O."/>
            <person name="Kuo R.C."/>
            <person name="Labutti K."/>
            <person name="Haridas S."/>
            <person name="Kuo A."/>
            <person name="Salamov A."/>
            <person name="Ahrendt S.R."/>
            <person name="Lipzen A."/>
            <person name="Sullivan W."/>
            <person name="Andreopoulos W.B."/>
            <person name="Clum A."/>
            <person name="Lindquist E."/>
            <person name="Daum C."/>
            <person name="Ramamoorthy G.K."/>
            <person name="Gryganskyi A."/>
            <person name="Culley D."/>
            <person name="Magnuson J.K."/>
            <person name="James T.Y."/>
            <person name="O'Malley M.A."/>
            <person name="Stajich J.E."/>
            <person name="Spatafora J.W."/>
            <person name="Visel A."/>
            <person name="Grigoriev I.V."/>
        </authorList>
    </citation>
    <scope>NUCLEOTIDE SEQUENCE [LARGE SCALE GENOMIC DNA]</scope>
    <source>
        <strain evidence="3 4">CBS 115471</strain>
    </source>
</reference>
<comment type="caution">
    <text evidence="3">The sequence shown here is derived from an EMBL/GenBank/DDBJ whole genome shotgun (WGS) entry which is preliminary data.</text>
</comment>
<keyword evidence="1" id="KW-1133">Transmembrane helix</keyword>
<feature type="chain" id="PRO_5012869803" evidence="2">
    <location>
        <begin position="24"/>
        <end position="740"/>
    </location>
</feature>
<sequence length="740" mass="82429">MKIRGGFPVLFVAKVYCAASLNAIPTTNVVLDDAGSLLTPQENRGGWVNPEDLPPMPQCIAQQDQSAWLGAMTKCTEKKCTRHFGLICTHHQWLTQLSCLSTEFSSDLARLYLPYCGRSILAKAQLYQWIHQIAGRTWLVDVGDASWLENPSPSLLTRGYANTDLAYKAPACLRTSESSLSMGSFQHIVGQCSFKSVTEHTGNSVRPWEYRENIGSMVALDSETVGYNLTHHYISPGDYFDKQCLCSTFTIDAREEPCFEQGSLDMTKERLWMHATCGPTSLPQHWRDGLRMTDFAYIRTNSWDWPSCVAAIPERVTDLADQCATDACGLDSDGYCKVQRAVDRACFCRNINYGSGGGACQTLETRPDYVNWLHDLCGKVQDWQGLPNHWQHLTTPTVSEMVPWKWSLRPSKHAQHPKCPGSNAMLGAFALTNAAAFLAAFILKEWKGRISRNALDDRWHWVCTGMSIAAIQLLSSLLNAFLVQSTAGYQSLSIVQLMLLFCTIPRLSSISSLLLGGNEPTLSAKVPSKIASTLFAETLLQLLAACYMVMTVKYGQEHDFYHKGLNNAERGGLAGVMYEGAQLWFLVNVVVLISFVLAIRRVLGRTMFRLENEPQPSFAEKVLIQLNDDHEWLRQPVAPSLAEENPGSRENSPLQNEQWNQTNYGTIAANDQEISHSPGRFAPLRAASIFTMMFLWIAQWLFWSGFVGLSGEELCPPKLAMLTLVWIAGGLASVFVATKM</sequence>
<evidence type="ECO:0000313" key="3">
    <source>
        <dbReference type="EMBL" id="ORY18257.1"/>
    </source>
</evidence>
<accession>A0A1Y2A7G6</accession>
<dbReference type="AlphaFoldDB" id="A0A1Y2A7G6"/>
<keyword evidence="1" id="KW-0472">Membrane</keyword>
<feature type="transmembrane region" description="Helical" evidence="1">
    <location>
        <begin position="719"/>
        <end position="738"/>
    </location>
</feature>
<keyword evidence="1" id="KW-0812">Transmembrane</keyword>
<name>A0A1Y2A7G6_9PLEO</name>
<feature type="transmembrane region" description="Helical" evidence="1">
    <location>
        <begin position="459"/>
        <end position="482"/>
    </location>
</feature>
<proteinExistence type="predicted"/>
<feature type="transmembrane region" description="Helical" evidence="1">
    <location>
        <begin position="530"/>
        <end position="550"/>
    </location>
</feature>
<feature type="signal peptide" evidence="2">
    <location>
        <begin position="1"/>
        <end position="23"/>
    </location>
</feature>
<feature type="transmembrane region" description="Helical" evidence="1">
    <location>
        <begin position="686"/>
        <end position="707"/>
    </location>
</feature>
<feature type="transmembrane region" description="Helical" evidence="1">
    <location>
        <begin position="424"/>
        <end position="443"/>
    </location>
</feature>
<feature type="transmembrane region" description="Helical" evidence="1">
    <location>
        <begin position="494"/>
        <end position="518"/>
    </location>
</feature>
<organism evidence="3 4">
    <name type="scientific">Clohesyomyces aquaticus</name>
    <dbReference type="NCBI Taxonomy" id="1231657"/>
    <lineage>
        <taxon>Eukaryota</taxon>
        <taxon>Fungi</taxon>
        <taxon>Dikarya</taxon>
        <taxon>Ascomycota</taxon>
        <taxon>Pezizomycotina</taxon>
        <taxon>Dothideomycetes</taxon>
        <taxon>Pleosporomycetidae</taxon>
        <taxon>Pleosporales</taxon>
        <taxon>Lindgomycetaceae</taxon>
        <taxon>Clohesyomyces</taxon>
    </lineage>
</organism>
<feature type="transmembrane region" description="Helical" evidence="1">
    <location>
        <begin position="581"/>
        <end position="599"/>
    </location>
</feature>
<dbReference type="Proteomes" id="UP000193144">
    <property type="component" value="Unassembled WGS sequence"/>
</dbReference>
<keyword evidence="2" id="KW-0732">Signal</keyword>
<keyword evidence="4" id="KW-1185">Reference proteome</keyword>
<evidence type="ECO:0000313" key="4">
    <source>
        <dbReference type="Proteomes" id="UP000193144"/>
    </source>
</evidence>
<protein>
    <submittedName>
        <fullName evidence="3">Uncharacterized protein</fullName>
    </submittedName>
</protein>
<dbReference type="EMBL" id="MCFA01000008">
    <property type="protein sequence ID" value="ORY18257.1"/>
    <property type="molecule type" value="Genomic_DNA"/>
</dbReference>
<evidence type="ECO:0000256" key="2">
    <source>
        <dbReference type="SAM" id="SignalP"/>
    </source>
</evidence>
<dbReference type="OrthoDB" id="3525430at2759"/>